<evidence type="ECO:0000313" key="2">
    <source>
        <dbReference type="Proteomes" id="UP000724964"/>
    </source>
</evidence>
<dbReference type="Proteomes" id="UP000724964">
    <property type="component" value="Unassembled WGS sequence"/>
</dbReference>
<gene>
    <name evidence="1" type="ORF">JYT35_00570</name>
</gene>
<keyword evidence="2" id="KW-1185">Reference proteome</keyword>
<comment type="caution">
    <text evidence="1">The sequence shown here is derived from an EMBL/GenBank/DDBJ whole genome shotgun (WGS) entry which is preliminary data.</text>
</comment>
<dbReference type="SUPFAM" id="SSF47598">
    <property type="entry name" value="Ribbon-helix-helix"/>
    <property type="match status" value="1"/>
</dbReference>
<dbReference type="InterPro" id="IPR010985">
    <property type="entry name" value="Ribbon_hlx_hlx"/>
</dbReference>
<evidence type="ECO:0000313" key="1">
    <source>
        <dbReference type="EMBL" id="MBN4059592.1"/>
    </source>
</evidence>
<name>A0ABS3APJ9_9ACTN</name>
<dbReference type="EMBL" id="JAFIUH010000006">
    <property type="protein sequence ID" value="MBN4059592.1"/>
    <property type="molecule type" value="Genomic_DNA"/>
</dbReference>
<reference evidence="1" key="1">
    <citation type="submission" date="2021-02" db="EMBL/GenBank/DDBJ databases">
        <title>Activity-based single-cell genomes from oceanic crustal fluid captures similar information to metagenomic and metatranscriptomic surveys with orders of magnitude less sampling.</title>
        <authorList>
            <person name="D'Angelo T.S."/>
            <person name="Orcutt B.N."/>
        </authorList>
    </citation>
    <scope>NUCLEOTIDE SEQUENCE [LARGE SCALE GENOMIC DNA]</scope>
    <source>
        <strain evidence="1">AH-315-J10</strain>
    </source>
</reference>
<evidence type="ECO:0008006" key="3">
    <source>
        <dbReference type="Google" id="ProtNLM"/>
    </source>
</evidence>
<organism evidence="1 2">
    <name type="scientific">Acidimicrobium ferrooxidans</name>
    <dbReference type="NCBI Taxonomy" id="53635"/>
    <lineage>
        <taxon>Bacteria</taxon>
        <taxon>Bacillati</taxon>
        <taxon>Actinomycetota</taxon>
        <taxon>Acidimicrobiia</taxon>
        <taxon>Acidimicrobiales</taxon>
        <taxon>Acidimicrobiaceae</taxon>
        <taxon>Acidimicrobium</taxon>
    </lineage>
</organism>
<protein>
    <recommendedName>
        <fullName evidence="3">CopG domain protein DNA-binding domain protein</fullName>
    </recommendedName>
</protein>
<accession>A0ABS3APJ9</accession>
<sequence>MFMAPTKTTTTLRVPSELRDEIARIAEQRGTTMLEVVTDAVHRLGSDEWWSSVRDALDGLTPSEVATYQVEGQQLDAASMDGLDDR</sequence>
<proteinExistence type="predicted"/>